<evidence type="ECO:0000256" key="1">
    <source>
        <dbReference type="ARBA" id="ARBA00004604"/>
    </source>
</evidence>
<reference evidence="3" key="1">
    <citation type="submission" date="2021-06" db="EMBL/GenBank/DDBJ databases">
        <authorList>
            <person name="Kallberg Y."/>
            <person name="Tangrot J."/>
            <person name="Rosling A."/>
        </authorList>
    </citation>
    <scope>NUCLEOTIDE SEQUENCE</scope>
    <source>
        <strain evidence="3">BR232B</strain>
    </source>
</reference>
<evidence type="ECO:0000313" key="3">
    <source>
        <dbReference type="EMBL" id="CAG8523042.1"/>
    </source>
</evidence>
<dbReference type="GO" id="GO:0000467">
    <property type="term" value="P:exonucleolytic trimming to generate mature 3'-end of 5.8S rRNA from tricistronic rRNA transcript (SSU-rRNA, 5.8S rRNA, LSU-rRNA)"/>
    <property type="evidence" value="ECO:0007669"/>
    <property type="project" value="TreeGrafter"/>
</dbReference>
<dbReference type="Proteomes" id="UP000789739">
    <property type="component" value="Unassembled WGS sequence"/>
</dbReference>
<dbReference type="GO" id="GO:0000176">
    <property type="term" value="C:nuclear exosome (RNase complex)"/>
    <property type="evidence" value="ECO:0007669"/>
    <property type="project" value="TreeGrafter"/>
</dbReference>
<dbReference type="PANTHER" id="PTHR21321:SF1">
    <property type="entry name" value="EXOSOME COMPLEX COMPONENT RRP40"/>
    <property type="match status" value="1"/>
</dbReference>
<dbReference type="OrthoDB" id="340500at2759"/>
<dbReference type="GO" id="GO:0071034">
    <property type="term" value="P:CUT catabolic process"/>
    <property type="evidence" value="ECO:0007669"/>
    <property type="project" value="TreeGrafter"/>
</dbReference>
<dbReference type="GO" id="GO:0003723">
    <property type="term" value="F:RNA binding"/>
    <property type="evidence" value="ECO:0007669"/>
    <property type="project" value="InterPro"/>
</dbReference>
<feature type="domain" description="Exosome complex exonuclease Rrp40 N-terminal" evidence="2">
    <location>
        <begin position="19"/>
        <end position="58"/>
    </location>
</feature>
<dbReference type="Gene3D" id="2.40.50.140">
    <property type="entry name" value="Nucleic acid-binding proteins"/>
    <property type="match status" value="1"/>
</dbReference>
<dbReference type="GO" id="GO:0071051">
    <property type="term" value="P:poly(A)-dependent snoRNA 3'-end processing"/>
    <property type="evidence" value="ECO:0007669"/>
    <property type="project" value="TreeGrafter"/>
</dbReference>
<dbReference type="AlphaFoldDB" id="A0A9N9A9S6"/>
<dbReference type="Pfam" id="PF21262">
    <property type="entry name" value="RRP40_S1"/>
    <property type="match status" value="1"/>
</dbReference>
<dbReference type="InterPro" id="IPR037319">
    <property type="entry name" value="Rrp40_S1"/>
</dbReference>
<dbReference type="InterPro" id="IPR026699">
    <property type="entry name" value="Exosome_RNA_bind1/RRP40/RRP4"/>
</dbReference>
<accession>A0A9N9A9S6</accession>
<dbReference type="SUPFAM" id="SSF50249">
    <property type="entry name" value="Nucleic acid-binding proteins"/>
    <property type="match status" value="1"/>
</dbReference>
<dbReference type="InterPro" id="IPR041054">
    <property type="entry name" value="Rrp40_N_euk"/>
</dbReference>
<evidence type="ECO:0000259" key="2">
    <source>
        <dbReference type="Pfam" id="PF18311"/>
    </source>
</evidence>
<organism evidence="3 4">
    <name type="scientific">Paraglomus brasilianum</name>
    <dbReference type="NCBI Taxonomy" id="144538"/>
    <lineage>
        <taxon>Eukaryota</taxon>
        <taxon>Fungi</taxon>
        <taxon>Fungi incertae sedis</taxon>
        <taxon>Mucoromycota</taxon>
        <taxon>Glomeromycotina</taxon>
        <taxon>Glomeromycetes</taxon>
        <taxon>Paraglomerales</taxon>
        <taxon>Paraglomeraceae</taxon>
        <taxon>Paraglomus</taxon>
    </lineage>
</organism>
<protein>
    <submittedName>
        <fullName evidence="3">7309_t:CDS:1</fullName>
    </submittedName>
</protein>
<dbReference type="GO" id="GO:0071038">
    <property type="term" value="P:TRAMP-dependent tRNA surveillance pathway"/>
    <property type="evidence" value="ECO:0007669"/>
    <property type="project" value="TreeGrafter"/>
</dbReference>
<dbReference type="CDD" id="cd05790">
    <property type="entry name" value="S1_Rrp40"/>
    <property type="match status" value="1"/>
</dbReference>
<comment type="subcellular location">
    <subcellularLocation>
        <location evidence="1">Nucleus</location>
        <location evidence="1">Nucleolus</location>
    </subcellularLocation>
</comment>
<gene>
    <name evidence="3" type="ORF">PBRASI_LOCUS3728</name>
</gene>
<dbReference type="Gene3D" id="2.40.50.100">
    <property type="match status" value="1"/>
</dbReference>
<dbReference type="EMBL" id="CAJVPI010000348">
    <property type="protein sequence ID" value="CAG8523042.1"/>
    <property type="molecule type" value="Genomic_DNA"/>
</dbReference>
<dbReference type="GO" id="GO:0005730">
    <property type="term" value="C:nucleolus"/>
    <property type="evidence" value="ECO:0007669"/>
    <property type="project" value="UniProtKB-SubCell"/>
</dbReference>
<name>A0A9N9A9S6_9GLOM</name>
<dbReference type="GO" id="GO:0034475">
    <property type="term" value="P:U4 snRNA 3'-end processing"/>
    <property type="evidence" value="ECO:0007669"/>
    <property type="project" value="TreeGrafter"/>
</dbReference>
<proteinExistence type="predicted"/>
<dbReference type="GO" id="GO:0000177">
    <property type="term" value="C:cytoplasmic exosome (RNase complex)"/>
    <property type="evidence" value="ECO:0007669"/>
    <property type="project" value="TreeGrafter"/>
</dbReference>
<evidence type="ECO:0000313" key="4">
    <source>
        <dbReference type="Proteomes" id="UP000789739"/>
    </source>
</evidence>
<dbReference type="GO" id="GO:0071035">
    <property type="term" value="P:nuclear polyadenylation-dependent rRNA catabolic process"/>
    <property type="evidence" value="ECO:0007669"/>
    <property type="project" value="TreeGrafter"/>
</dbReference>
<dbReference type="SUPFAM" id="SSF110324">
    <property type="entry name" value="Ribosomal L27 protein-like"/>
    <property type="match status" value="1"/>
</dbReference>
<keyword evidence="4" id="KW-1185">Reference proteome</keyword>
<dbReference type="FunFam" id="2.40.50.140:FF:000112">
    <property type="entry name" value="Exosome complex component RRP40"/>
    <property type="match status" value="1"/>
</dbReference>
<sequence length="176" mass="19394">MSNYVLPGDSTVLIDPESLTLGPGLIMQNEDSIMSTKAGILHSKENETKWFVESNQRRYVPSAEEDVLGIITAKTSEYYRVDIGAAHAAVLDGLAFEKVTRRTKPNLKVGTLVYARIIEANKDMDPELTCINPATNRADGYGVLEKGYMIKCSLGLCRSGRKSPDMDAPPPEIRLF</sequence>
<dbReference type="InterPro" id="IPR012340">
    <property type="entry name" value="NA-bd_OB-fold"/>
</dbReference>
<dbReference type="Pfam" id="PF18311">
    <property type="entry name" value="Rrp40_N"/>
    <property type="match status" value="1"/>
</dbReference>
<comment type="caution">
    <text evidence="3">The sequence shown here is derived from an EMBL/GenBank/DDBJ whole genome shotgun (WGS) entry which is preliminary data.</text>
</comment>
<dbReference type="PANTHER" id="PTHR21321">
    <property type="entry name" value="PNAS-3 RELATED"/>
    <property type="match status" value="1"/>
</dbReference>